<name>A0A6M3L3R0_9ZZZZ</name>
<reference evidence="1" key="1">
    <citation type="submission" date="2020-03" db="EMBL/GenBank/DDBJ databases">
        <title>The deep terrestrial virosphere.</title>
        <authorList>
            <person name="Holmfeldt K."/>
            <person name="Nilsson E."/>
            <person name="Simone D."/>
            <person name="Lopez-Fernandez M."/>
            <person name="Wu X."/>
            <person name="de Brujin I."/>
            <person name="Lundin D."/>
            <person name="Andersson A."/>
            <person name="Bertilsson S."/>
            <person name="Dopson M."/>
        </authorList>
    </citation>
    <scope>NUCLEOTIDE SEQUENCE</scope>
    <source>
        <strain evidence="1">MM415B02871</strain>
    </source>
</reference>
<accession>A0A6M3L3R0</accession>
<protein>
    <submittedName>
        <fullName evidence="1">Uncharacterized protein</fullName>
    </submittedName>
</protein>
<evidence type="ECO:0000313" key="1">
    <source>
        <dbReference type="EMBL" id="QJA87908.1"/>
    </source>
</evidence>
<dbReference type="EMBL" id="MT142740">
    <property type="protein sequence ID" value="QJA87908.1"/>
    <property type="molecule type" value="Genomic_DNA"/>
</dbReference>
<gene>
    <name evidence="1" type="ORF">MM415B02871_0004</name>
</gene>
<proteinExistence type="predicted"/>
<organism evidence="1">
    <name type="scientific">viral metagenome</name>
    <dbReference type="NCBI Taxonomy" id="1070528"/>
    <lineage>
        <taxon>unclassified sequences</taxon>
        <taxon>metagenomes</taxon>
        <taxon>organismal metagenomes</taxon>
    </lineage>
</organism>
<sequence length="146" mass="16285">MGNYGIKIAKAGKELTSTTPSDYHFWSKYRSKSIVYQGTLGITTLTGSSVPPVTTNYPHNFGYIPQFHVFVTSVDGNYVNCNYQTGGNYGYEGDLWSEILTAYTTSTQLVVSADYNYFTPQSGTWTGLAHTYTFNIVIFMEEVETS</sequence>
<dbReference type="AlphaFoldDB" id="A0A6M3L3R0"/>